<proteinExistence type="predicted"/>
<gene>
    <name evidence="4" type="ORF">A2118_01755</name>
</gene>
<feature type="signal peptide" evidence="3">
    <location>
        <begin position="1"/>
        <end position="22"/>
    </location>
</feature>
<keyword evidence="2" id="KW-0472">Membrane</keyword>
<evidence type="ECO:0000256" key="1">
    <source>
        <dbReference type="SAM" id="MobiDB-lite"/>
    </source>
</evidence>
<evidence type="ECO:0000313" key="5">
    <source>
        <dbReference type="Proteomes" id="UP000179014"/>
    </source>
</evidence>
<evidence type="ECO:0000313" key="4">
    <source>
        <dbReference type="EMBL" id="OGG39752.1"/>
    </source>
</evidence>
<comment type="caution">
    <text evidence="4">The sequence shown here is derived from an EMBL/GenBank/DDBJ whole genome shotgun (WGS) entry which is preliminary data.</text>
</comment>
<dbReference type="STRING" id="1798474.A2118_01755"/>
<dbReference type="EMBL" id="MFKN01000042">
    <property type="protein sequence ID" value="OGG39752.1"/>
    <property type="molecule type" value="Genomic_DNA"/>
</dbReference>
<feature type="region of interest" description="Disordered" evidence="1">
    <location>
        <begin position="26"/>
        <end position="68"/>
    </location>
</feature>
<evidence type="ECO:0000256" key="3">
    <source>
        <dbReference type="SAM" id="SignalP"/>
    </source>
</evidence>
<evidence type="ECO:0008006" key="6">
    <source>
        <dbReference type="Google" id="ProtNLM"/>
    </source>
</evidence>
<reference evidence="4 5" key="1">
    <citation type="journal article" date="2016" name="Nat. Commun.">
        <title>Thousands of microbial genomes shed light on interconnected biogeochemical processes in an aquifer system.</title>
        <authorList>
            <person name="Anantharaman K."/>
            <person name="Brown C.T."/>
            <person name="Hug L.A."/>
            <person name="Sharon I."/>
            <person name="Castelle C.J."/>
            <person name="Probst A.J."/>
            <person name="Thomas B.C."/>
            <person name="Singh A."/>
            <person name="Wilkins M.J."/>
            <person name="Karaoz U."/>
            <person name="Brodie E.L."/>
            <person name="Williams K.H."/>
            <person name="Hubbard S.S."/>
            <person name="Banfield J.F."/>
        </authorList>
    </citation>
    <scope>NUCLEOTIDE SEQUENCE [LARGE SCALE GENOMIC DNA]</scope>
</reference>
<evidence type="ECO:0000256" key="2">
    <source>
        <dbReference type="SAM" id="Phobius"/>
    </source>
</evidence>
<name>A0A1F6BSM2_9BACT</name>
<keyword evidence="2" id="KW-1133">Transmembrane helix</keyword>
<feature type="compositionally biased region" description="Pro residues" evidence="1">
    <location>
        <begin position="36"/>
        <end position="51"/>
    </location>
</feature>
<keyword evidence="2" id="KW-0812">Transmembrane</keyword>
<dbReference type="AlphaFoldDB" id="A0A1F6BSM2"/>
<feature type="chain" id="PRO_5009523177" description="Gram-positive cocci surface proteins LPxTG domain-containing protein" evidence="3">
    <location>
        <begin position="23"/>
        <end position="110"/>
    </location>
</feature>
<accession>A0A1F6BSM2</accession>
<keyword evidence="3" id="KW-0732">Signal</keyword>
<feature type="transmembrane region" description="Helical" evidence="2">
    <location>
        <begin position="78"/>
        <end position="100"/>
    </location>
</feature>
<dbReference type="Proteomes" id="UP000179014">
    <property type="component" value="Unassembled WGS sequence"/>
</dbReference>
<protein>
    <recommendedName>
        <fullName evidence="6">Gram-positive cocci surface proteins LPxTG domain-containing protein</fullName>
    </recommendedName>
</protein>
<organism evidence="4 5">
    <name type="scientific">Candidatus Kaiserbacteria bacterium GWA2_50_9</name>
    <dbReference type="NCBI Taxonomy" id="1798474"/>
    <lineage>
        <taxon>Bacteria</taxon>
        <taxon>Candidatus Kaiseribacteriota</taxon>
    </lineage>
</organism>
<sequence>MRTFISILLIISVVLLPSLVLAEAPPPVTTESHPDAIPPTKAPTKPLPPASLPGETPIAPETQPAATSGLALPPVESISPLAVFMGGTIVAIVLFGWYIWRRKNIRGILR</sequence>